<dbReference type="GO" id="GO:0003677">
    <property type="term" value="F:DNA binding"/>
    <property type="evidence" value="ECO:0007669"/>
    <property type="project" value="InterPro"/>
</dbReference>
<dbReference type="Pfam" id="PF00172">
    <property type="entry name" value="Zn_clus"/>
    <property type="match status" value="1"/>
</dbReference>
<name>A0A6A6PP04_9PEZI</name>
<evidence type="ECO:0000259" key="5">
    <source>
        <dbReference type="PROSITE" id="PS50048"/>
    </source>
</evidence>
<dbReference type="PANTHER" id="PTHR31001:SF40">
    <property type="entry name" value="ZN(II)2CYS6 TRANSCRIPTION FACTOR (EUROFUNG)"/>
    <property type="match status" value="1"/>
</dbReference>
<dbReference type="GeneID" id="54474951"/>
<dbReference type="SUPFAM" id="SSF57701">
    <property type="entry name" value="Zn2/Cys6 DNA-binding domain"/>
    <property type="match status" value="1"/>
</dbReference>
<dbReference type="OrthoDB" id="424974at2759"/>
<protein>
    <recommendedName>
        <fullName evidence="5">Zn(2)-C6 fungal-type domain-containing protein</fullName>
    </recommendedName>
</protein>
<dbReference type="InterPro" id="IPR001138">
    <property type="entry name" value="Zn2Cys6_DnaBD"/>
</dbReference>
<dbReference type="SMART" id="SM00906">
    <property type="entry name" value="Fungal_trans"/>
    <property type="match status" value="1"/>
</dbReference>
<dbReference type="RefSeq" id="XP_033588388.1">
    <property type="nucleotide sequence ID" value="XM_033733949.1"/>
</dbReference>
<sequence>MQGRVAATTYLDHLHKQPSAHSPTMDDWMYAPAGSTGTTPREGGGGLSVFRGAQATDDGKAASPQSRVRRRNRVIASCLECRRRKLKCDKLAPCTNCTRYKRDCLYLAPGTDPNSQQKLADLKEKMGALERSLEAQVADAAAKAQKRNEDVKPSLTDAAQLHVTDRGDDDDDGAGDDDDVLEPTPLTSLDTAYEENADDELIDLGVQMGRMRITERIGGFIRPKIVDELNDSLEEVRETHPPQRNADGSTSRPEAHARLMASPKSYIGPGPDYIAPTTSFFFPGTNMNTSLIDYLPSKVAADQLVAQYFHAVHPIARAVHRPTFESQYALFWGQIATGTEPVPSQQAIVFAVIFSAAVSMSEEQVTRQFGTTRANLVDSLRTGTEMTLARANFLRTTKVGTMQAFVIYLIPLVRSEVSRAHSALVGTAIRLAECMGLHRDGTFYNMTPIETHVRRMVWHQLCYLDMRTCDATGPRPQIRPDDYDTKLPLNINDVDLLRSSPPTEDRPYWTDMSLFRIRAEIFQMRRTIWFDMVQIDKRKKSLTSTVVKIQKARSRMCEFYLPMIDENVPDQLAGKLILHSGSNAGFIQVLHRYLFSTTQPMPDRLRQLLIEAGVANLENSIQFETTPELSRFWWYRGALNQYHAALLLMAEVYAYPMRKEAGRIWKCLDYIFEIPAHLSPKQKAELVLTDLRDRMEIYHQMRKVKNTAAMEAQVHQLMRAWERDDSTSPTSLPPLTEAPSELRGQYPVESQPIDAMLPPTGWSTPMTTQTSDTSGSGSHPGSVGAPSGADTQMSAMEDIDWVEWNKYFPVELNTGDLNIPDFNLADFTGNLSAPPPPLSMPAATYSGVPGAANVSSAEDYADVTFTPTYYPNHTKTSNAYAR</sequence>
<evidence type="ECO:0000313" key="6">
    <source>
        <dbReference type="EMBL" id="KAF2481818.1"/>
    </source>
</evidence>
<proteinExistence type="predicted"/>
<dbReference type="GO" id="GO:0008270">
    <property type="term" value="F:zinc ion binding"/>
    <property type="evidence" value="ECO:0007669"/>
    <property type="project" value="InterPro"/>
</dbReference>
<dbReference type="CDD" id="cd00067">
    <property type="entry name" value="GAL4"/>
    <property type="match status" value="1"/>
</dbReference>
<dbReference type="EMBL" id="MU001637">
    <property type="protein sequence ID" value="KAF2481818.1"/>
    <property type="molecule type" value="Genomic_DNA"/>
</dbReference>
<feature type="region of interest" description="Disordered" evidence="4">
    <location>
        <begin position="235"/>
        <end position="255"/>
    </location>
</feature>
<comment type="subcellular location">
    <subcellularLocation>
        <location evidence="1">Nucleus</location>
    </subcellularLocation>
</comment>
<feature type="region of interest" description="Disordered" evidence="4">
    <location>
        <begin position="1"/>
        <end position="68"/>
    </location>
</feature>
<dbReference type="PROSITE" id="PS00463">
    <property type="entry name" value="ZN2_CY6_FUNGAL_1"/>
    <property type="match status" value="1"/>
</dbReference>
<feature type="compositionally biased region" description="Acidic residues" evidence="4">
    <location>
        <begin position="167"/>
        <end position="181"/>
    </location>
</feature>
<reference evidence="6" key="1">
    <citation type="journal article" date="2020" name="Stud. Mycol.">
        <title>101 Dothideomycetes genomes: a test case for predicting lifestyles and emergence of pathogens.</title>
        <authorList>
            <person name="Haridas S."/>
            <person name="Albert R."/>
            <person name="Binder M."/>
            <person name="Bloem J."/>
            <person name="Labutti K."/>
            <person name="Salamov A."/>
            <person name="Andreopoulos B."/>
            <person name="Baker S."/>
            <person name="Barry K."/>
            <person name="Bills G."/>
            <person name="Bluhm B."/>
            <person name="Cannon C."/>
            <person name="Castanera R."/>
            <person name="Culley D."/>
            <person name="Daum C."/>
            <person name="Ezra D."/>
            <person name="Gonzalez J."/>
            <person name="Henrissat B."/>
            <person name="Kuo A."/>
            <person name="Liang C."/>
            <person name="Lipzen A."/>
            <person name="Lutzoni F."/>
            <person name="Magnuson J."/>
            <person name="Mondo S."/>
            <person name="Nolan M."/>
            <person name="Ohm R."/>
            <person name="Pangilinan J."/>
            <person name="Park H.-J."/>
            <person name="Ramirez L."/>
            <person name="Alfaro M."/>
            <person name="Sun H."/>
            <person name="Tritt A."/>
            <person name="Yoshinaga Y."/>
            <person name="Zwiers L.-H."/>
            <person name="Turgeon B."/>
            <person name="Goodwin S."/>
            <person name="Spatafora J."/>
            <person name="Crous P."/>
            <person name="Grigoriev I."/>
        </authorList>
    </citation>
    <scope>NUCLEOTIDE SEQUENCE</scope>
    <source>
        <strain evidence="6">CBS 113389</strain>
    </source>
</reference>
<feature type="region of interest" description="Disordered" evidence="4">
    <location>
        <begin position="140"/>
        <end position="194"/>
    </location>
</feature>
<gene>
    <name evidence="6" type="ORF">BDY17DRAFT_299769</name>
</gene>
<keyword evidence="2" id="KW-0479">Metal-binding</keyword>
<dbReference type="PROSITE" id="PS50048">
    <property type="entry name" value="ZN2_CY6_FUNGAL_2"/>
    <property type="match status" value="1"/>
</dbReference>
<feature type="domain" description="Zn(2)-C6 fungal-type" evidence="5">
    <location>
        <begin position="77"/>
        <end position="106"/>
    </location>
</feature>
<dbReference type="PANTHER" id="PTHR31001">
    <property type="entry name" value="UNCHARACTERIZED TRANSCRIPTIONAL REGULATORY PROTEIN"/>
    <property type="match status" value="1"/>
</dbReference>
<feature type="region of interest" description="Disordered" evidence="4">
    <location>
        <begin position="722"/>
        <end position="741"/>
    </location>
</feature>
<evidence type="ECO:0000256" key="2">
    <source>
        <dbReference type="ARBA" id="ARBA00022723"/>
    </source>
</evidence>
<feature type="region of interest" description="Disordered" evidence="4">
    <location>
        <begin position="751"/>
        <end position="790"/>
    </location>
</feature>
<dbReference type="GO" id="GO:0000981">
    <property type="term" value="F:DNA-binding transcription factor activity, RNA polymerase II-specific"/>
    <property type="evidence" value="ECO:0007669"/>
    <property type="project" value="InterPro"/>
</dbReference>
<organism evidence="6 7">
    <name type="scientific">Neohortaea acidophila</name>
    <dbReference type="NCBI Taxonomy" id="245834"/>
    <lineage>
        <taxon>Eukaryota</taxon>
        <taxon>Fungi</taxon>
        <taxon>Dikarya</taxon>
        <taxon>Ascomycota</taxon>
        <taxon>Pezizomycotina</taxon>
        <taxon>Dothideomycetes</taxon>
        <taxon>Dothideomycetidae</taxon>
        <taxon>Mycosphaerellales</taxon>
        <taxon>Teratosphaeriaceae</taxon>
        <taxon>Neohortaea</taxon>
    </lineage>
</organism>
<accession>A0A6A6PP04</accession>
<evidence type="ECO:0000313" key="7">
    <source>
        <dbReference type="Proteomes" id="UP000799767"/>
    </source>
</evidence>
<dbReference type="Pfam" id="PF04082">
    <property type="entry name" value="Fungal_trans"/>
    <property type="match status" value="1"/>
</dbReference>
<dbReference type="GO" id="GO:0006351">
    <property type="term" value="P:DNA-templated transcription"/>
    <property type="evidence" value="ECO:0007669"/>
    <property type="project" value="InterPro"/>
</dbReference>
<dbReference type="InterPro" id="IPR050613">
    <property type="entry name" value="Sec_Metabolite_Reg"/>
</dbReference>
<dbReference type="GO" id="GO:0005634">
    <property type="term" value="C:nucleus"/>
    <property type="evidence" value="ECO:0007669"/>
    <property type="project" value="UniProtKB-SubCell"/>
</dbReference>
<dbReference type="Proteomes" id="UP000799767">
    <property type="component" value="Unassembled WGS sequence"/>
</dbReference>
<dbReference type="CDD" id="cd12148">
    <property type="entry name" value="fungal_TF_MHR"/>
    <property type="match status" value="1"/>
</dbReference>
<evidence type="ECO:0000256" key="4">
    <source>
        <dbReference type="SAM" id="MobiDB-lite"/>
    </source>
</evidence>
<evidence type="ECO:0000256" key="1">
    <source>
        <dbReference type="ARBA" id="ARBA00004123"/>
    </source>
</evidence>
<dbReference type="SMART" id="SM00066">
    <property type="entry name" value="GAL4"/>
    <property type="match status" value="1"/>
</dbReference>
<evidence type="ECO:0000256" key="3">
    <source>
        <dbReference type="ARBA" id="ARBA00023242"/>
    </source>
</evidence>
<feature type="compositionally biased region" description="Low complexity" evidence="4">
    <location>
        <begin position="767"/>
        <end position="777"/>
    </location>
</feature>
<keyword evidence="7" id="KW-1185">Reference proteome</keyword>
<dbReference type="InterPro" id="IPR036864">
    <property type="entry name" value="Zn2-C6_fun-type_DNA-bd_sf"/>
</dbReference>
<dbReference type="InterPro" id="IPR007219">
    <property type="entry name" value="XnlR_reg_dom"/>
</dbReference>
<keyword evidence="3" id="KW-0539">Nucleus</keyword>
<dbReference type="Gene3D" id="4.10.240.10">
    <property type="entry name" value="Zn(2)-C6 fungal-type DNA-binding domain"/>
    <property type="match status" value="1"/>
</dbReference>
<dbReference type="AlphaFoldDB" id="A0A6A6PP04"/>